<evidence type="ECO:0000256" key="5">
    <source>
        <dbReference type="ARBA" id="ARBA00022917"/>
    </source>
</evidence>
<dbReference type="InterPro" id="IPR009080">
    <property type="entry name" value="tRNAsynth_Ia_anticodon-bd"/>
</dbReference>
<dbReference type="SMART" id="SM00836">
    <property type="entry name" value="DALR_1"/>
    <property type="match status" value="1"/>
</dbReference>
<evidence type="ECO:0000259" key="10">
    <source>
        <dbReference type="SMART" id="SM00836"/>
    </source>
</evidence>
<evidence type="ECO:0000256" key="3">
    <source>
        <dbReference type="ARBA" id="ARBA00022741"/>
    </source>
</evidence>
<proteinExistence type="inferred from homology"/>
<dbReference type="EC" id="6.1.1.19" evidence="8"/>
<keyword evidence="4 8" id="KW-0067">ATP-binding</keyword>
<comment type="similarity">
    <text evidence="1 8 9">Belongs to the class-I aminoacyl-tRNA synthetase family.</text>
</comment>
<dbReference type="PANTHER" id="PTHR11956">
    <property type="entry name" value="ARGINYL-TRNA SYNTHETASE"/>
    <property type="match status" value="1"/>
</dbReference>
<evidence type="ECO:0000256" key="4">
    <source>
        <dbReference type="ARBA" id="ARBA00022840"/>
    </source>
</evidence>
<accession>A0A101I0Q2</accession>
<comment type="caution">
    <text evidence="12">The sequence shown here is derived from an EMBL/GenBank/DDBJ whole genome shotgun (WGS) entry which is preliminary data.</text>
</comment>
<dbReference type="Proteomes" id="UP000053467">
    <property type="component" value="Unassembled WGS sequence"/>
</dbReference>
<comment type="subcellular location">
    <subcellularLocation>
        <location evidence="8">Cytoplasm</location>
    </subcellularLocation>
</comment>
<dbReference type="HAMAP" id="MF_00123">
    <property type="entry name" value="Arg_tRNA_synth"/>
    <property type="match status" value="1"/>
</dbReference>
<dbReference type="Pfam" id="PF00750">
    <property type="entry name" value="tRNA-synt_1d"/>
    <property type="match status" value="1"/>
</dbReference>
<dbReference type="EMBL" id="LGGX01000017">
    <property type="protein sequence ID" value="KUK86498.1"/>
    <property type="molecule type" value="Genomic_DNA"/>
</dbReference>
<dbReference type="SMART" id="SM01016">
    <property type="entry name" value="Arg_tRNA_synt_N"/>
    <property type="match status" value="1"/>
</dbReference>
<dbReference type="InterPro" id="IPR035684">
    <property type="entry name" value="ArgRS_core"/>
</dbReference>
<sequence length="540" mass="63525">MLVERFLKDLKNIVEKNFSVGFNFEDHEILSFTDFGDISTNISFQLSKRIKKNPLKIAEEISEKLEKDYGYKSEPVKPGFLNVFFEDKEIFKECEKMVSTERYGKKKNNNKKVNIEFISANPTGPLVLVNLRAGVSGNMLFNVLKYSGYDVERENYINDAGKQIYNFGASILYHIAKNKPENFPENGYRGNYVEDISKKLKEKIGEVEYNDEYIKKAADFGKEFILNWQKESLNKYSIDFENWIFESEVRKKYLDSVLKKLSEKGYTYSKDNALYLKTTLFGDDKDRVIIKSNGEYTYFLPDIAYHFYKIERGFNRIIDILGPDHHGYIPRVQAAIKMVSERDVRFDVIIAQLVTIFKDGQKYEMSKRTGEFITLDELSEEIDPDVLKFTILSRKLSQPFNFDIEKVKEKSMDNPVYYVQYCYARLSSLFDKAGVDIKDAYFDYEIFENKDLRKIAKKLIEFPYIVYNISNSYELQKLPNYLIELSSLIHQFYHDYRIIEENKKEMIKKISVLFSAREILKIGLSLMGITIKERMYKDEV</sequence>
<dbReference type="SUPFAM" id="SSF52374">
    <property type="entry name" value="Nucleotidylyl transferase"/>
    <property type="match status" value="1"/>
</dbReference>
<evidence type="ECO:0000313" key="12">
    <source>
        <dbReference type="EMBL" id="KUK86498.1"/>
    </source>
</evidence>
<dbReference type="GO" id="GO:0004814">
    <property type="term" value="F:arginine-tRNA ligase activity"/>
    <property type="evidence" value="ECO:0007669"/>
    <property type="project" value="UniProtKB-UniRule"/>
</dbReference>
<evidence type="ECO:0000313" key="13">
    <source>
        <dbReference type="Proteomes" id="UP000053467"/>
    </source>
</evidence>
<dbReference type="Gene3D" id="1.10.730.10">
    <property type="entry name" value="Isoleucyl-tRNA Synthetase, Domain 1"/>
    <property type="match status" value="1"/>
</dbReference>
<organism evidence="12 13">
    <name type="scientific">candidate division TA06 bacterium 34_109</name>
    <dbReference type="NCBI Taxonomy" id="1635277"/>
    <lineage>
        <taxon>Bacteria</taxon>
        <taxon>Bacteria division TA06</taxon>
    </lineage>
</organism>
<dbReference type="Pfam" id="PF03485">
    <property type="entry name" value="Arg_tRNA_synt_N"/>
    <property type="match status" value="1"/>
</dbReference>
<keyword evidence="2 8" id="KW-0436">Ligase</keyword>
<evidence type="ECO:0000256" key="7">
    <source>
        <dbReference type="ARBA" id="ARBA00049339"/>
    </source>
</evidence>
<dbReference type="PATRIC" id="fig|1635277.3.peg.660"/>
<evidence type="ECO:0000256" key="1">
    <source>
        <dbReference type="ARBA" id="ARBA00005594"/>
    </source>
</evidence>
<keyword evidence="6 8" id="KW-0030">Aminoacyl-tRNA synthetase</keyword>
<dbReference type="InterPro" id="IPR008909">
    <property type="entry name" value="DALR_anticod-bd"/>
</dbReference>
<dbReference type="PANTHER" id="PTHR11956:SF5">
    <property type="entry name" value="ARGININE--TRNA LIGASE, CYTOPLASMIC"/>
    <property type="match status" value="1"/>
</dbReference>
<evidence type="ECO:0000256" key="9">
    <source>
        <dbReference type="RuleBase" id="RU363038"/>
    </source>
</evidence>
<keyword evidence="8" id="KW-0963">Cytoplasm</keyword>
<dbReference type="AlphaFoldDB" id="A0A101I0Q2"/>
<protein>
    <recommendedName>
        <fullName evidence="8">Arginine--tRNA ligase</fullName>
        <ecNumber evidence="8">6.1.1.19</ecNumber>
    </recommendedName>
    <alternativeName>
        <fullName evidence="8">Arginyl-tRNA synthetase</fullName>
        <shortName evidence="8">ArgRS</shortName>
    </alternativeName>
</protein>
<feature type="short sequence motif" description="'HIGH' region" evidence="8">
    <location>
        <begin position="120"/>
        <end position="130"/>
    </location>
</feature>
<evidence type="ECO:0000259" key="11">
    <source>
        <dbReference type="SMART" id="SM01016"/>
    </source>
</evidence>
<dbReference type="InterPro" id="IPR005148">
    <property type="entry name" value="Arg-tRNA-synth_N"/>
</dbReference>
<dbReference type="InterPro" id="IPR036695">
    <property type="entry name" value="Arg-tRNA-synth_N_sf"/>
</dbReference>
<dbReference type="InterPro" id="IPR014729">
    <property type="entry name" value="Rossmann-like_a/b/a_fold"/>
</dbReference>
<reference evidence="13" key="1">
    <citation type="journal article" date="2015" name="MBio">
        <title>Genome-Resolved Metagenomic Analysis Reveals Roles for Candidate Phyla and Other Microbial Community Members in Biogeochemical Transformations in Oil Reservoirs.</title>
        <authorList>
            <person name="Hu P."/>
            <person name="Tom L."/>
            <person name="Singh A."/>
            <person name="Thomas B.C."/>
            <person name="Baker B.J."/>
            <person name="Piceno Y.M."/>
            <person name="Andersen G.L."/>
            <person name="Banfield J.F."/>
        </authorList>
    </citation>
    <scope>NUCLEOTIDE SEQUENCE [LARGE SCALE GENOMIC DNA]</scope>
</reference>
<dbReference type="InterPro" id="IPR001278">
    <property type="entry name" value="Arg-tRNA-ligase"/>
</dbReference>
<comment type="subunit">
    <text evidence="8">Monomer.</text>
</comment>
<name>A0A101I0Q2_UNCT6</name>
<dbReference type="Gene3D" id="3.30.1360.70">
    <property type="entry name" value="Arginyl tRNA synthetase N-terminal domain"/>
    <property type="match status" value="1"/>
</dbReference>
<dbReference type="SUPFAM" id="SSF47323">
    <property type="entry name" value="Anticodon-binding domain of a subclass of class I aminoacyl-tRNA synthetases"/>
    <property type="match status" value="1"/>
</dbReference>
<dbReference type="SUPFAM" id="SSF55190">
    <property type="entry name" value="Arginyl-tRNA synthetase (ArgRS), N-terminal 'additional' domain"/>
    <property type="match status" value="1"/>
</dbReference>
<comment type="catalytic activity">
    <reaction evidence="7 8">
        <text>tRNA(Arg) + L-arginine + ATP = L-arginyl-tRNA(Arg) + AMP + diphosphate</text>
        <dbReference type="Rhea" id="RHEA:20301"/>
        <dbReference type="Rhea" id="RHEA-COMP:9658"/>
        <dbReference type="Rhea" id="RHEA-COMP:9673"/>
        <dbReference type="ChEBI" id="CHEBI:30616"/>
        <dbReference type="ChEBI" id="CHEBI:32682"/>
        <dbReference type="ChEBI" id="CHEBI:33019"/>
        <dbReference type="ChEBI" id="CHEBI:78442"/>
        <dbReference type="ChEBI" id="CHEBI:78513"/>
        <dbReference type="ChEBI" id="CHEBI:456215"/>
        <dbReference type="EC" id="6.1.1.19"/>
    </reaction>
</comment>
<dbReference type="NCBIfam" id="TIGR00456">
    <property type="entry name" value="argS"/>
    <property type="match status" value="1"/>
</dbReference>
<dbReference type="Gene3D" id="3.40.50.620">
    <property type="entry name" value="HUPs"/>
    <property type="match status" value="1"/>
</dbReference>
<dbReference type="GO" id="GO:0006420">
    <property type="term" value="P:arginyl-tRNA aminoacylation"/>
    <property type="evidence" value="ECO:0007669"/>
    <property type="project" value="UniProtKB-UniRule"/>
</dbReference>
<evidence type="ECO:0000256" key="2">
    <source>
        <dbReference type="ARBA" id="ARBA00022598"/>
    </source>
</evidence>
<keyword evidence="3 8" id="KW-0547">Nucleotide-binding</keyword>
<dbReference type="CDD" id="cd00671">
    <property type="entry name" value="ArgRS_core"/>
    <property type="match status" value="1"/>
</dbReference>
<evidence type="ECO:0000256" key="8">
    <source>
        <dbReference type="HAMAP-Rule" id="MF_00123"/>
    </source>
</evidence>
<dbReference type="Pfam" id="PF05746">
    <property type="entry name" value="DALR_1"/>
    <property type="match status" value="1"/>
</dbReference>
<dbReference type="PRINTS" id="PR01038">
    <property type="entry name" value="TRNASYNTHARG"/>
</dbReference>
<feature type="domain" description="Arginyl tRNA synthetase N-terminal" evidence="11">
    <location>
        <begin position="8"/>
        <end position="85"/>
    </location>
</feature>
<feature type="domain" description="DALR anticodon binding" evidence="10">
    <location>
        <begin position="419"/>
        <end position="535"/>
    </location>
</feature>
<dbReference type="GO" id="GO:0005524">
    <property type="term" value="F:ATP binding"/>
    <property type="evidence" value="ECO:0007669"/>
    <property type="project" value="UniProtKB-UniRule"/>
</dbReference>
<evidence type="ECO:0000256" key="6">
    <source>
        <dbReference type="ARBA" id="ARBA00023146"/>
    </source>
</evidence>
<dbReference type="GO" id="GO:0005737">
    <property type="term" value="C:cytoplasm"/>
    <property type="evidence" value="ECO:0007669"/>
    <property type="project" value="UniProtKB-SubCell"/>
</dbReference>
<keyword evidence="5 8" id="KW-0648">Protein biosynthesis</keyword>
<gene>
    <name evidence="8" type="primary">argS</name>
    <name evidence="12" type="ORF">XE03_1448</name>
</gene>